<dbReference type="Gene3D" id="3.30.530.20">
    <property type="match status" value="1"/>
</dbReference>
<dbReference type="InterPro" id="IPR010419">
    <property type="entry name" value="CO_DH_gsu"/>
</dbReference>
<accession>A0A937D5N3</accession>
<keyword evidence="2" id="KW-1185">Reference proteome</keyword>
<dbReference type="InterPro" id="IPR023393">
    <property type="entry name" value="START-like_dom_sf"/>
</dbReference>
<dbReference type="EMBL" id="JAEQNA010000005">
    <property type="protein sequence ID" value="MBL0421492.1"/>
    <property type="molecule type" value="Genomic_DNA"/>
</dbReference>
<protein>
    <submittedName>
        <fullName evidence="1">SRPBCC family protein</fullName>
    </submittedName>
</protein>
<evidence type="ECO:0000313" key="1">
    <source>
        <dbReference type="EMBL" id="MBL0421492.1"/>
    </source>
</evidence>
<organism evidence="1 2">
    <name type="scientific">Ramlibacter aurantiacus</name>
    <dbReference type="NCBI Taxonomy" id="2801330"/>
    <lineage>
        <taxon>Bacteria</taxon>
        <taxon>Pseudomonadati</taxon>
        <taxon>Pseudomonadota</taxon>
        <taxon>Betaproteobacteria</taxon>
        <taxon>Burkholderiales</taxon>
        <taxon>Comamonadaceae</taxon>
        <taxon>Ramlibacter</taxon>
    </lineage>
</organism>
<reference evidence="1" key="1">
    <citation type="submission" date="2021-01" db="EMBL/GenBank/DDBJ databases">
        <title>Ramlibacter sp. strain AW1 16S ribosomal RNA gene Genome sequencing and assembly.</title>
        <authorList>
            <person name="Kang M."/>
        </authorList>
    </citation>
    <scope>NUCLEOTIDE SEQUENCE</scope>
    <source>
        <strain evidence="1">AW1</strain>
    </source>
</reference>
<dbReference type="Proteomes" id="UP000613011">
    <property type="component" value="Unassembled WGS sequence"/>
</dbReference>
<evidence type="ECO:0000313" key="2">
    <source>
        <dbReference type="Proteomes" id="UP000613011"/>
    </source>
</evidence>
<comment type="caution">
    <text evidence="1">The sequence shown here is derived from an EMBL/GenBank/DDBJ whole genome shotgun (WGS) entry which is preliminary data.</text>
</comment>
<dbReference type="PANTHER" id="PTHR38588">
    <property type="entry name" value="BLL0334 PROTEIN"/>
    <property type="match status" value="1"/>
</dbReference>
<dbReference type="Pfam" id="PF06240">
    <property type="entry name" value="COXG"/>
    <property type="match status" value="1"/>
</dbReference>
<dbReference type="AlphaFoldDB" id="A0A937D5N3"/>
<proteinExistence type="predicted"/>
<dbReference type="SUPFAM" id="SSF55961">
    <property type="entry name" value="Bet v1-like"/>
    <property type="match status" value="1"/>
</dbReference>
<dbReference type="CDD" id="cd07823">
    <property type="entry name" value="SRPBCC_5"/>
    <property type="match status" value="1"/>
</dbReference>
<gene>
    <name evidence="1" type="ORF">JI739_14130</name>
</gene>
<sequence>MEFTNKFHVPLPIEEAWKLMLDVPRILPCLPGAKLTEVVGPDKYRGAVAVKLGPVKLGFEGQAELVKQDDQAHIAWLKGAGLDPKGRGAAQSEFSFALQPSGSGTDVTVTTQLQLTGAVAQYGRGSGMIAEVASQILGQFEENLAEMLLEDRHDARDPAQVGLPARPAAIDQAIAAAMDVGQSAGAVPAHGAPTSPDAQVVYHQAQAILAQSQAVLAATQQALAEFRRASPAPARKSAKKKELNGFAILWRAMWANRKQAAVAKPD</sequence>
<dbReference type="PANTHER" id="PTHR38588:SF1">
    <property type="entry name" value="BLL0334 PROTEIN"/>
    <property type="match status" value="1"/>
</dbReference>
<name>A0A937D5N3_9BURK</name>